<keyword evidence="3" id="KW-1185">Reference proteome</keyword>
<evidence type="ECO:0000313" key="2">
    <source>
        <dbReference type="EMBL" id="KAF6018044.1"/>
    </source>
</evidence>
<sequence length="232" mass="25043">MPSVSTTTTKKICLDKDITSQKPPTCSSESLAQKPMATVLPQSLNSVTGLSSVIRSEDKTVPVRPGSSYLSFVSSSPAERCTSSRADTTEPRLDLQRTQWEVMNQICVSAKKLNLAQHIKCKEAAKTFSELIKKWEVLSSELEEPSPSSMPSVSYQTSNNTSAALSNAANYNASANSSSAEDSFAAELAQSDMLEGDEFDAPPVIPETQYIIEGTQYPGHSHMTDLHSEVSG</sequence>
<dbReference type="AlphaFoldDB" id="A0A7J7IXB6"/>
<proteinExistence type="predicted"/>
<protein>
    <submittedName>
        <fullName evidence="2">Uncharacterized protein</fullName>
    </submittedName>
</protein>
<gene>
    <name evidence="2" type="ORF">EB796_023657</name>
</gene>
<dbReference type="EMBL" id="VXIV02003345">
    <property type="protein sequence ID" value="KAF6018044.1"/>
    <property type="molecule type" value="Genomic_DNA"/>
</dbReference>
<accession>A0A7J7IXB6</accession>
<reference evidence="2" key="1">
    <citation type="submission" date="2020-06" db="EMBL/GenBank/DDBJ databases">
        <title>Draft genome of Bugula neritina, a colonial animal packing powerful symbionts and potential medicines.</title>
        <authorList>
            <person name="Rayko M."/>
        </authorList>
    </citation>
    <scope>NUCLEOTIDE SEQUENCE [LARGE SCALE GENOMIC DNA]</scope>
    <source>
        <strain evidence="2">Kwan_BN1</strain>
    </source>
</reference>
<dbReference type="Proteomes" id="UP000593567">
    <property type="component" value="Unassembled WGS sequence"/>
</dbReference>
<comment type="caution">
    <text evidence="2">The sequence shown here is derived from an EMBL/GenBank/DDBJ whole genome shotgun (WGS) entry which is preliminary data.</text>
</comment>
<feature type="region of interest" description="Disordered" evidence="1">
    <location>
        <begin position="186"/>
        <end position="206"/>
    </location>
</feature>
<feature type="region of interest" description="Disordered" evidence="1">
    <location>
        <begin position="213"/>
        <end position="232"/>
    </location>
</feature>
<name>A0A7J7IXB6_BUGNE</name>
<evidence type="ECO:0000313" key="3">
    <source>
        <dbReference type="Proteomes" id="UP000593567"/>
    </source>
</evidence>
<evidence type="ECO:0000256" key="1">
    <source>
        <dbReference type="SAM" id="MobiDB-lite"/>
    </source>
</evidence>
<feature type="compositionally biased region" description="Basic and acidic residues" evidence="1">
    <location>
        <begin position="222"/>
        <end position="232"/>
    </location>
</feature>
<organism evidence="2 3">
    <name type="scientific">Bugula neritina</name>
    <name type="common">Brown bryozoan</name>
    <name type="synonym">Sertularia neritina</name>
    <dbReference type="NCBI Taxonomy" id="10212"/>
    <lineage>
        <taxon>Eukaryota</taxon>
        <taxon>Metazoa</taxon>
        <taxon>Spiralia</taxon>
        <taxon>Lophotrochozoa</taxon>
        <taxon>Bryozoa</taxon>
        <taxon>Gymnolaemata</taxon>
        <taxon>Cheilostomatida</taxon>
        <taxon>Flustrina</taxon>
        <taxon>Buguloidea</taxon>
        <taxon>Bugulidae</taxon>
        <taxon>Bugula</taxon>
    </lineage>
</organism>